<dbReference type="RefSeq" id="WP_157423202.1">
    <property type="nucleotide sequence ID" value="NZ_BAAANI010000006.1"/>
</dbReference>
<evidence type="ECO:0008006" key="5">
    <source>
        <dbReference type="Google" id="ProtNLM"/>
    </source>
</evidence>
<feature type="transmembrane region" description="Helical" evidence="2">
    <location>
        <begin position="247"/>
        <end position="266"/>
    </location>
</feature>
<keyword evidence="2" id="KW-0812">Transmembrane</keyword>
<feature type="transmembrane region" description="Helical" evidence="2">
    <location>
        <begin position="316"/>
        <end position="341"/>
    </location>
</feature>
<accession>A0ABV5SMQ4</accession>
<name>A0ABV5SMQ4_9MICO</name>
<comment type="caution">
    <text evidence="3">The sequence shown here is derived from an EMBL/GenBank/DDBJ whole genome shotgun (WGS) entry which is preliminary data.</text>
</comment>
<keyword evidence="4" id="KW-1185">Reference proteome</keyword>
<feature type="transmembrane region" description="Helical" evidence="2">
    <location>
        <begin position="273"/>
        <end position="296"/>
    </location>
</feature>
<dbReference type="EMBL" id="JBHMBL010000001">
    <property type="protein sequence ID" value="MFB9641621.1"/>
    <property type="molecule type" value="Genomic_DNA"/>
</dbReference>
<feature type="compositionally biased region" description="Acidic residues" evidence="1">
    <location>
        <begin position="20"/>
        <end position="32"/>
    </location>
</feature>
<keyword evidence="2" id="KW-1133">Transmembrane helix</keyword>
<gene>
    <name evidence="3" type="ORF">ACFFQV_04880</name>
</gene>
<evidence type="ECO:0000313" key="4">
    <source>
        <dbReference type="Proteomes" id="UP001589667"/>
    </source>
</evidence>
<dbReference type="Proteomes" id="UP001589667">
    <property type="component" value="Unassembled WGS sequence"/>
</dbReference>
<feature type="region of interest" description="Disordered" evidence="1">
    <location>
        <begin position="120"/>
        <end position="146"/>
    </location>
</feature>
<feature type="transmembrane region" description="Helical" evidence="2">
    <location>
        <begin position="202"/>
        <end position="227"/>
    </location>
</feature>
<proteinExistence type="predicted"/>
<reference evidence="3 4" key="1">
    <citation type="submission" date="2024-09" db="EMBL/GenBank/DDBJ databases">
        <authorList>
            <person name="Sun Q."/>
            <person name="Mori K."/>
        </authorList>
    </citation>
    <scope>NUCLEOTIDE SEQUENCE [LARGE SCALE GENOMIC DNA]</scope>
    <source>
        <strain evidence="3 4">JCM 14321</strain>
    </source>
</reference>
<feature type="compositionally biased region" description="Low complexity" evidence="1">
    <location>
        <begin position="54"/>
        <end position="93"/>
    </location>
</feature>
<evidence type="ECO:0000256" key="1">
    <source>
        <dbReference type="SAM" id="MobiDB-lite"/>
    </source>
</evidence>
<keyword evidence="2" id="KW-0472">Membrane</keyword>
<feature type="region of interest" description="Disordered" evidence="1">
    <location>
        <begin position="1"/>
        <end position="104"/>
    </location>
</feature>
<protein>
    <recommendedName>
        <fullName evidence="5">ABC transporter</fullName>
    </recommendedName>
</protein>
<evidence type="ECO:0000256" key="2">
    <source>
        <dbReference type="SAM" id="Phobius"/>
    </source>
</evidence>
<evidence type="ECO:0000313" key="3">
    <source>
        <dbReference type="EMBL" id="MFB9641621.1"/>
    </source>
</evidence>
<organism evidence="3 4">
    <name type="scientific">Agromyces lapidis</name>
    <dbReference type="NCBI Taxonomy" id="279574"/>
    <lineage>
        <taxon>Bacteria</taxon>
        <taxon>Bacillati</taxon>
        <taxon>Actinomycetota</taxon>
        <taxon>Actinomycetes</taxon>
        <taxon>Micrococcales</taxon>
        <taxon>Microbacteriaceae</taxon>
        <taxon>Agromyces</taxon>
    </lineage>
</organism>
<feature type="compositionally biased region" description="Acidic residues" evidence="1">
    <location>
        <begin position="123"/>
        <end position="136"/>
    </location>
</feature>
<sequence>MSSTTPGSESDDEARRDEVSEPAEVVDADETAEASTEPVGATEPGTVEADEPIAPAATAVPVDAAEPAVGDEAAAATATTTDPVAPDAAVPAPLDEPEPSDAAETSALDAAVLRANAGAETSADLDDEPNGIDDADSAPQPVPAGSVRRETYVPASTAATAAAAGAATLAPEPATELAPQFGAQTVYVQAPEPPRAKGNRAFGALVALIGAALFAALYAGIAYLLLLSQGDAAEVNTVFVERFLAKPVYWVPIVAFFVGFALLAAIVNRGRWWAYVVFGLLVGVFVYFAYLGGALLTVEAWTLTFEEAQSFIAQRWLDPFAIVAALIAREIPIWLGGWVAARGRTVTERNRVALEAYDRELAAGPQPQPLR</sequence>